<evidence type="ECO:0000313" key="1">
    <source>
        <dbReference type="EMBL" id="GMH25199.1"/>
    </source>
</evidence>
<dbReference type="InterPro" id="IPR025322">
    <property type="entry name" value="PADRE_dom"/>
</dbReference>
<protein>
    <submittedName>
        <fullName evidence="1">Uncharacterized protein</fullName>
    </submittedName>
</protein>
<name>A0AAD3Y2Q6_NEPGR</name>
<gene>
    <name evidence="1" type="ORF">Nepgr_027042</name>
</gene>
<dbReference type="EMBL" id="BSYO01000029">
    <property type="protein sequence ID" value="GMH25199.1"/>
    <property type="molecule type" value="Genomic_DNA"/>
</dbReference>
<sequence>MGNCQAVDTETVLIQHADSNRVDRIYWSVSAHEIMNLNPGYYVALLITSPTARSENREPVKQLKLLCPDDTLHVGHVYRLIGFEDVLKEFAAKKCVKLGKLDNQRGIVGAEKKKDGGLCPSPKNKVDQCGSVKVEQATQRLESDRSNGGINRGLGRPCGSAARAVQWKPTLKTIAEVGS</sequence>
<dbReference type="Pfam" id="PF14009">
    <property type="entry name" value="PADRE"/>
    <property type="match status" value="1"/>
</dbReference>
<dbReference type="PANTHER" id="PTHR33413">
    <property type="entry name" value="EXPRESSED PROTEIN"/>
    <property type="match status" value="1"/>
</dbReference>
<dbReference type="Proteomes" id="UP001279734">
    <property type="component" value="Unassembled WGS sequence"/>
</dbReference>
<organism evidence="1 2">
    <name type="scientific">Nepenthes gracilis</name>
    <name type="common">Slender pitcher plant</name>
    <dbReference type="NCBI Taxonomy" id="150966"/>
    <lineage>
        <taxon>Eukaryota</taxon>
        <taxon>Viridiplantae</taxon>
        <taxon>Streptophyta</taxon>
        <taxon>Embryophyta</taxon>
        <taxon>Tracheophyta</taxon>
        <taxon>Spermatophyta</taxon>
        <taxon>Magnoliopsida</taxon>
        <taxon>eudicotyledons</taxon>
        <taxon>Gunneridae</taxon>
        <taxon>Pentapetalae</taxon>
        <taxon>Caryophyllales</taxon>
        <taxon>Nepenthaceae</taxon>
        <taxon>Nepenthes</taxon>
    </lineage>
</organism>
<dbReference type="PANTHER" id="PTHR33413:SF1">
    <property type="entry name" value="EXPRESSED PROTEIN"/>
    <property type="match status" value="1"/>
</dbReference>
<proteinExistence type="predicted"/>
<accession>A0AAD3Y2Q6</accession>
<evidence type="ECO:0000313" key="2">
    <source>
        <dbReference type="Proteomes" id="UP001279734"/>
    </source>
</evidence>
<dbReference type="AlphaFoldDB" id="A0AAD3Y2Q6"/>
<keyword evidence="2" id="KW-1185">Reference proteome</keyword>
<reference evidence="1" key="1">
    <citation type="submission" date="2023-05" db="EMBL/GenBank/DDBJ databases">
        <title>Nepenthes gracilis genome sequencing.</title>
        <authorList>
            <person name="Fukushima K."/>
        </authorList>
    </citation>
    <scope>NUCLEOTIDE SEQUENCE</scope>
    <source>
        <strain evidence="1">SING2019-196</strain>
    </source>
</reference>
<comment type="caution">
    <text evidence="1">The sequence shown here is derived from an EMBL/GenBank/DDBJ whole genome shotgun (WGS) entry which is preliminary data.</text>
</comment>